<keyword evidence="13" id="KW-1185">Reference proteome</keyword>
<evidence type="ECO:0000313" key="12">
    <source>
        <dbReference type="EMBL" id="PWV73427.1"/>
    </source>
</evidence>
<keyword evidence="6 9" id="KW-1133">Transmembrane helix</keyword>
<dbReference type="GO" id="GO:0009103">
    <property type="term" value="P:lipopolysaccharide biosynthetic process"/>
    <property type="evidence" value="ECO:0007669"/>
    <property type="project" value="UniProtKB-ARBA"/>
</dbReference>
<evidence type="ECO:0000256" key="1">
    <source>
        <dbReference type="ARBA" id="ARBA00004651"/>
    </source>
</evidence>
<gene>
    <name evidence="12" type="ORF">DFR69_10753</name>
</gene>
<evidence type="ECO:0000256" key="4">
    <source>
        <dbReference type="ARBA" id="ARBA00022679"/>
    </source>
</evidence>
<evidence type="ECO:0000256" key="5">
    <source>
        <dbReference type="ARBA" id="ARBA00022692"/>
    </source>
</evidence>
<organism evidence="12 13">
    <name type="scientific">Nocardia neocaledoniensis</name>
    <dbReference type="NCBI Taxonomy" id="236511"/>
    <lineage>
        <taxon>Bacteria</taxon>
        <taxon>Bacillati</taxon>
        <taxon>Actinomycetota</taxon>
        <taxon>Actinomycetes</taxon>
        <taxon>Mycobacteriales</taxon>
        <taxon>Nocardiaceae</taxon>
        <taxon>Nocardia</taxon>
    </lineage>
</organism>
<feature type="region of interest" description="Disordered" evidence="8">
    <location>
        <begin position="496"/>
        <end position="601"/>
    </location>
</feature>
<dbReference type="InterPro" id="IPR038731">
    <property type="entry name" value="RgtA/B/C-like"/>
</dbReference>
<feature type="transmembrane region" description="Helical" evidence="9">
    <location>
        <begin position="121"/>
        <end position="139"/>
    </location>
</feature>
<feature type="compositionally biased region" description="Gly residues" evidence="8">
    <location>
        <begin position="586"/>
        <end position="600"/>
    </location>
</feature>
<sequence>MIRPVGDPAEVHGGVAMTATITAPVRAASAAPTERRKRWEIPALTALLAGTLIAYLCNLSANGWANDFYAAAVQAGSQSWTAFFFGSSDAANSITVDKPPASLWVMELSVRLFGLNSWSMLVPQVLLGVASVAALWAAVRRSFGPVAGLVAGTVLAVTPVAVLMFRFNNPDALLVLLMTAAAWAMTRAVADGRWRWLLLTGALIGFGFLAKQLQVLLVVPALALTYLIAGPPKLGKRIAQLFAAGAAMVVAAGWWLLAVELWPADQRPWIGGSQNNSIIELTLGYNGLGRLNGNETGSVGPGGELPPGGNGMWGSTGITRLFEPAQGGQIAWLLPAALVALVAGLVLCGRTPRTDKRRSALILWGGWLLVTGLVFSYMAGIFHQYYTVALAPAVAALVGIGAVQLWGARGRPWARLTCALTLGLSTTTAWILLSRSASFQPWLRWAILVVGVLTTVALAFPLARKQSLVAALAAAFVGLAGPVAYSVDTLASAHSGAIPSAGPNVGGMGGRGGPGMRPDGQMGTGPDGRGGNGQTDGTAVPPGVAPTGGAQPNGGAQRDGNASTNGTSGSAQGDGSATDGRLQADGDGGGPMGGAGGLLGGSRPSDQIVGLLEQNGTSYTWVAATVGSNSAAGYQLATELPVMPIGGFNGSDPSPTLEQFQRYVAEGEIRYFIAGGRGGPGGNNESTASAITAWVTANYTATTVDGVTLYDLTQPKS</sequence>
<dbReference type="InterPro" id="IPR056785">
    <property type="entry name" value="YkcA/B-like_C"/>
</dbReference>
<dbReference type="Pfam" id="PF13231">
    <property type="entry name" value="PMT_2"/>
    <property type="match status" value="1"/>
</dbReference>
<dbReference type="InterPro" id="IPR050297">
    <property type="entry name" value="LipidA_mod_glycosyltrf_83"/>
</dbReference>
<feature type="transmembrane region" description="Helical" evidence="9">
    <location>
        <begin position="413"/>
        <end position="433"/>
    </location>
</feature>
<dbReference type="GO" id="GO:0010041">
    <property type="term" value="P:response to iron(III) ion"/>
    <property type="evidence" value="ECO:0007669"/>
    <property type="project" value="TreeGrafter"/>
</dbReference>
<dbReference type="Proteomes" id="UP000246410">
    <property type="component" value="Unassembled WGS sequence"/>
</dbReference>
<reference evidence="12 13" key="1">
    <citation type="submission" date="2018-05" db="EMBL/GenBank/DDBJ databases">
        <title>Genomic Encyclopedia of Type Strains, Phase IV (KMG-IV): sequencing the most valuable type-strain genomes for metagenomic binning, comparative biology and taxonomic classification.</title>
        <authorList>
            <person name="Goeker M."/>
        </authorList>
    </citation>
    <scope>NUCLEOTIDE SEQUENCE [LARGE SCALE GENOMIC DNA]</scope>
    <source>
        <strain evidence="12 13">DSM 44717</strain>
    </source>
</reference>
<feature type="transmembrane region" description="Helical" evidence="9">
    <location>
        <begin position="241"/>
        <end position="259"/>
    </location>
</feature>
<feature type="compositionally biased region" description="Polar residues" evidence="8">
    <location>
        <begin position="560"/>
        <end position="575"/>
    </location>
</feature>
<evidence type="ECO:0000259" key="11">
    <source>
        <dbReference type="Pfam" id="PF24878"/>
    </source>
</evidence>
<dbReference type="GO" id="GO:0016763">
    <property type="term" value="F:pentosyltransferase activity"/>
    <property type="evidence" value="ECO:0007669"/>
    <property type="project" value="TreeGrafter"/>
</dbReference>
<feature type="transmembrane region" description="Helical" evidence="9">
    <location>
        <begin position="196"/>
        <end position="229"/>
    </location>
</feature>
<feature type="transmembrane region" description="Helical" evidence="9">
    <location>
        <begin position="330"/>
        <end position="349"/>
    </location>
</feature>
<feature type="domain" description="Glycosyltransferase RgtA/B/C/D-like" evidence="10">
    <location>
        <begin position="97"/>
        <end position="254"/>
    </location>
</feature>
<evidence type="ECO:0000256" key="2">
    <source>
        <dbReference type="ARBA" id="ARBA00022475"/>
    </source>
</evidence>
<comment type="subcellular location">
    <subcellularLocation>
        <location evidence="1">Cell membrane</location>
        <topology evidence="1">Multi-pass membrane protein</topology>
    </subcellularLocation>
</comment>
<feature type="domain" description="Putative mannosyltransferase YkcA/B-like C-terminal" evidence="11">
    <location>
        <begin position="609"/>
        <end position="698"/>
    </location>
</feature>
<dbReference type="Pfam" id="PF24878">
    <property type="entry name" value="YkcB_C"/>
    <property type="match status" value="1"/>
</dbReference>
<keyword evidence="5 9" id="KW-0812">Transmembrane</keyword>
<feature type="transmembrane region" description="Helical" evidence="9">
    <location>
        <begin position="145"/>
        <end position="165"/>
    </location>
</feature>
<dbReference type="PANTHER" id="PTHR33908:SF3">
    <property type="entry name" value="UNDECAPRENYL PHOSPHATE-ALPHA-4-AMINO-4-DEOXY-L-ARABINOSE ARABINOSYL TRANSFERASE"/>
    <property type="match status" value="1"/>
</dbReference>
<evidence type="ECO:0000256" key="7">
    <source>
        <dbReference type="ARBA" id="ARBA00023136"/>
    </source>
</evidence>
<dbReference type="PANTHER" id="PTHR33908">
    <property type="entry name" value="MANNOSYLTRANSFERASE YKCB-RELATED"/>
    <property type="match status" value="1"/>
</dbReference>
<protein>
    <submittedName>
        <fullName evidence="12">4-amino-4-deoxy-L-arabinose transferase-like glycosyltransferase</fullName>
    </submittedName>
</protein>
<evidence type="ECO:0000259" key="10">
    <source>
        <dbReference type="Pfam" id="PF13231"/>
    </source>
</evidence>
<accession>A0A317NF84</accession>
<feature type="compositionally biased region" description="Gly residues" evidence="8">
    <location>
        <begin position="504"/>
        <end position="515"/>
    </location>
</feature>
<keyword evidence="7 9" id="KW-0472">Membrane</keyword>
<evidence type="ECO:0000313" key="13">
    <source>
        <dbReference type="Proteomes" id="UP000246410"/>
    </source>
</evidence>
<proteinExistence type="predicted"/>
<feature type="transmembrane region" description="Helical" evidence="9">
    <location>
        <begin position="361"/>
        <end position="379"/>
    </location>
</feature>
<keyword evidence="2" id="KW-1003">Cell membrane</keyword>
<keyword evidence="4 12" id="KW-0808">Transferase</keyword>
<keyword evidence="3" id="KW-0328">Glycosyltransferase</keyword>
<evidence type="ECO:0000256" key="8">
    <source>
        <dbReference type="SAM" id="MobiDB-lite"/>
    </source>
</evidence>
<evidence type="ECO:0000256" key="3">
    <source>
        <dbReference type="ARBA" id="ARBA00022676"/>
    </source>
</evidence>
<comment type="caution">
    <text evidence="12">The sequence shown here is derived from an EMBL/GenBank/DDBJ whole genome shotgun (WGS) entry which is preliminary data.</text>
</comment>
<feature type="transmembrane region" description="Helical" evidence="9">
    <location>
        <begin position="385"/>
        <end position="406"/>
    </location>
</feature>
<feature type="transmembrane region" description="Helical" evidence="9">
    <location>
        <begin position="445"/>
        <end position="463"/>
    </location>
</feature>
<feature type="compositionally biased region" description="Gly residues" evidence="8">
    <location>
        <begin position="522"/>
        <end position="534"/>
    </location>
</feature>
<dbReference type="GO" id="GO:0005886">
    <property type="term" value="C:plasma membrane"/>
    <property type="evidence" value="ECO:0007669"/>
    <property type="project" value="UniProtKB-SubCell"/>
</dbReference>
<name>A0A317NF84_9NOCA</name>
<dbReference type="AlphaFoldDB" id="A0A317NF84"/>
<evidence type="ECO:0000256" key="6">
    <source>
        <dbReference type="ARBA" id="ARBA00022989"/>
    </source>
</evidence>
<feature type="transmembrane region" description="Helical" evidence="9">
    <location>
        <begin position="468"/>
        <end position="487"/>
    </location>
</feature>
<evidence type="ECO:0000256" key="9">
    <source>
        <dbReference type="SAM" id="Phobius"/>
    </source>
</evidence>
<dbReference type="EMBL" id="QGTL01000007">
    <property type="protein sequence ID" value="PWV73427.1"/>
    <property type="molecule type" value="Genomic_DNA"/>
</dbReference>